<feature type="domain" description="Cytochrome c assembly protein" evidence="2">
    <location>
        <begin position="37"/>
        <end position="260"/>
    </location>
</feature>
<evidence type="ECO:0000313" key="4">
    <source>
        <dbReference type="Proteomes" id="UP000281474"/>
    </source>
</evidence>
<dbReference type="Proteomes" id="UP000281474">
    <property type="component" value="Unassembled WGS sequence"/>
</dbReference>
<dbReference type="GO" id="GO:0017004">
    <property type="term" value="P:cytochrome complex assembly"/>
    <property type="evidence" value="ECO:0007669"/>
    <property type="project" value="InterPro"/>
</dbReference>
<keyword evidence="1" id="KW-0472">Membrane</keyword>
<reference evidence="3 4" key="1">
    <citation type="submission" date="2018-09" db="EMBL/GenBank/DDBJ databases">
        <title>Phylogeny of the Shewanellaceae, and recommendation for two new genera, Pseudoshewanella and Parashewanella.</title>
        <authorList>
            <person name="Wang G."/>
        </authorList>
    </citation>
    <scope>NUCLEOTIDE SEQUENCE [LARGE SCALE GENOMIC DNA]</scope>
    <source>
        <strain evidence="3 4">C51</strain>
    </source>
</reference>
<feature type="transmembrane region" description="Helical" evidence="1">
    <location>
        <begin position="66"/>
        <end position="83"/>
    </location>
</feature>
<dbReference type="PANTHER" id="PTHR38034">
    <property type="entry name" value="INNER MEMBRANE PROTEIN YPJD"/>
    <property type="match status" value="1"/>
</dbReference>
<feature type="transmembrane region" description="Helical" evidence="1">
    <location>
        <begin position="88"/>
        <end position="107"/>
    </location>
</feature>
<dbReference type="OrthoDB" id="9780793at2"/>
<feature type="transmembrane region" description="Helical" evidence="1">
    <location>
        <begin position="208"/>
        <end position="223"/>
    </location>
</feature>
<feature type="transmembrane region" description="Helical" evidence="1">
    <location>
        <begin position="174"/>
        <end position="196"/>
    </location>
</feature>
<dbReference type="InterPro" id="IPR052372">
    <property type="entry name" value="YpjD/HemX"/>
</dbReference>
<dbReference type="AlphaFoldDB" id="A0A3L8Q302"/>
<keyword evidence="1" id="KW-1133">Transmembrane helix</keyword>
<dbReference type="GO" id="GO:0020037">
    <property type="term" value="F:heme binding"/>
    <property type="evidence" value="ECO:0007669"/>
    <property type="project" value="InterPro"/>
</dbReference>
<sequence>MVIFSAAAIFFYCWAFYLVSSRLFHTEGPNRKLVVLIAAFAVSLHGAALSEAIITADGQNFSLTNVISLVNWIIALTFTIVLIRMKVIVVVPVIYAFSIISVALLWLVPPEYIYHFEQYPEVLAHVILSLMAYSTLMIAALYAIQLAVIQHKLKSKQLIMSSAIPPLMTVEKQLYHLVVIGVILLSLALATGFIFLDDMFAEGKGHKAVLSIIAWFVYIAMLWQQYQIGVKVKTAVIYTLTGATLLSAGYFGARIVKELILS</sequence>
<protein>
    <submittedName>
        <fullName evidence="3">Cytochrome C assembly protein</fullName>
    </submittedName>
</protein>
<feature type="transmembrane region" description="Helical" evidence="1">
    <location>
        <begin position="235"/>
        <end position="253"/>
    </location>
</feature>
<name>A0A3L8Q302_9GAMM</name>
<keyword evidence="4" id="KW-1185">Reference proteome</keyword>
<dbReference type="InterPro" id="IPR002541">
    <property type="entry name" value="Cyt_c_assembly"/>
</dbReference>
<gene>
    <name evidence="3" type="ORF">D5018_01840</name>
</gene>
<dbReference type="PANTHER" id="PTHR38034:SF1">
    <property type="entry name" value="INNER MEMBRANE PROTEIN YPJD"/>
    <property type="match status" value="1"/>
</dbReference>
<evidence type="ECO:0000256" key="1">
    <source>
        <dbReference type="SAM" id="Phobius"/>
    </source>
</evidence>
<feature type="transmembrane region" description="Helical" evidence="1">
    <location>
        <begin position="127"/>
        <end position="149"/>
    </location>
</feature>
<dbReference type="RefSeq" id="WP_121837279.1">
    <property type="nucleotide sequence ID" value="NZ_ML014754.1"/>
</dbReference>
<feature type="transmembrane region" description="Helical" evidence="1">
    <location>
        <begin position="6"/>
        <end position="24"/>
    </location>
</feature>
<feature type="transmembrane region" description="Helical" evidence="1">
    <location>
        <begin position="33"/>
        <end position="54"/>
    </location>
</feature>
<dbReference type="EMBL" id="QZEI01000003">
    <property type="protein sequence ID" value="RLV61458.1"/>
    <property type="molecule type" value="Genomic_DNA"/>
</dbReference>
<evidence type="ECO:0000259" key="2">
    <source>
        <dbReference type="Pfam" id="PF01578"/>
    </source>
</evidence>
<evidence type="ECO:0000313" key="3">
    <source>
        <dbReference type="EMBL" id="RLV61458.1"/>
    </source>
</evidence>
<dbReference type="GO" id="GO:0005886">
    <property type="term" value="C:plasma membrane"/>
    <property type="evidence" value="ECO:0007669"/>
    <property type="project" value="TreeGrafter"/>
</dbReference>
<organism evidence="3 4">
    <name type="scientific">Parashewanella curva</name>
    <dbReference type="NCBI Taxonomy" id="2338552"/>
    <lineage>
        <taxon>Bacteria</taxon>
        <taxon>Pseudomonadati</taxon>
        <taxon>Pseudomonadota</taxon>
        <taxon>Gammaproteobacteria</taxon>
        <taxon>Alteromonadales</taxon>
        <taxon>Shewanellaceae</taxon>
        <taxon>Parashewanella</taxon>
    </lineage>
</organism>
<comment type="caution">
    <text evidence="3">The sequence shown here is derived from an EMBL/GenBank/DDBJ whole genome shotgun (WGS) entry which is preliminary data.</text>
</comment>
<dbReference type="Pfam" id="PF01578">
    <property type="entry name" value="Cytochrom_C_asm"/>
    <property type="match status" value="1"/>
</dbReference>
<proteinExistence type="predicted"/>
<accession>A0A3L8Q302</accession>
<keyword evidence="1" id="KW-0812">Transmembrane</keyword>